<dbReference type="PANTHER" id="PTHR48050">
    <property type="entry name" value="STEROL 3-BETA-GLUCOSYLTRANSFERASE"/>
    <property type="match status" value="1"/>
</dbReference>
<feature type="compositionally biased region" description="Basic and acidic residues" evidence="2">
    <location>
        <begin position="396"/>
        <end position="415"/>
    </location>
</feature>
<feature type="compositionally biased region" description="Basic residues" evidence="2">
    <location>
        <begin position="300"/>
        <end position="311"/>
    </location>
</feature>
<dbReference type="InterPro" id="IPR050426">
    <property type="entry name" value="Glycosyltransferase_28"/>
</dbReference>
<dbReference type="InterPro" id="IPR002213">
    <property type="entry name" value="UDP_glucos_trans"/>
</dbReference>
<reference evidence="4 5" key="1">
    <citation type="journal article" name="Sci. Rep.">
        <title>Genome-scale phylogenetic analyses confirm Olpidium as the closest living zoosporic fungus to the non-flagellated, terrestrial fungi.</title>
        <authorList>
            <person name="Chang Y."/>
            <person name="Rochon D."/>
            <person name="Sekimoto S."/>
            <person name="Wang Y."/>
            <person name="Chovatia M."/>
            <person name="Sandor L."/>
            <person name="Salamov A."/>
            <person name="Grigoriev I.V."/>
            <person name="Stajich J.E."/>
            <person name="Spatafora J.W."/>
        </authorList>
    </citation>
    <scope>NUCLEOTIDE SEQUENCE [LARGE SCALE GENOMIC DNA]</scope>
    <source>
        <strain evidence="4">S191</strain>
    </source>
</reference>
<keyword evidence="1" id="KW-0808">Transferase</keyword>
<proteinExistence type="predicted"/>
<dbReference type="GO" id="GO:0005975">
    <property type="term" value="P:carbohydrate metabolic process"/>
    <property type="evidence" value="ECO:0007669"/>
    <property type="project" value="InterPro"/>
</dbReference>
<evidence type="ECO:0000259" key="3">
    <source>
        <dbReference type="Pfam" id="PF03033"/>
    </source>
</evidence>
<dbReference type="FunFam" id="3.40.50.2000:FF:000009">
    <property type="entry name" value="Sterol 3-beta-glucosyltransferase UGT80A2"/>
    <property type="match status" value="1"/>
</dbReference>
<gene>
    <name evidence="4" type="ORF">BJ554DRAFT_5419</name>
</gene>
<feature type="region of interest" description="Disordered" evidence="2">
    <location>
        <begin position="300"/>
        <end position="467"/>
    </location>
</feature>
<dbReference type="OrthoDB" id="10261837at2759"/>
<feature type="region of interest" description="Disordered" evidence="2">
    <location>
        <begin position="1193"/>
        <end position="1214"/>
    </location>
</feature>
<dbReference type="CDD" id="cd03784">
    <property type="entry name" value="GT1_Gtf-like"/>
    <property type="match status" value="1"/>
</dbReference>
<feature type="compositionally biased region" description="Basic residues" evidence="2">
    <location>
        <begin position="453"/>
        <end position="464"/>
    </location>
</feature>
<keyword evidence="5" id="KW-1185">Reference proteome</keyword>
<feature type="compositionally biased region" description="Polar residues" evidence="2">
    <location>
        <begin position="327"/>
        <end position="347"/>
    </location>
</feature>
<evidence type="ECO:0000313" key="5">
    <source>
        <dbReference type="Proteomes" id="UP000673691"/>
    </source>
</evidence>
<feature type="compositionally biased region" description="Low complexity" evidence="2">
    <location>
        <begin position="381"/>
        <end position="393"/>
    </location>
</feature>
<dbReference type="EMBL" id="JAEFCI010002374">
    <property type="protein sequence ID" value="KAG5462278.1"/>
    <property type="molecule type" value="Genomic_DNA"/>
</dbReference>
<dbReference type="Pfam" id="PF03033">
    <property type="entry name" value="Glyco_transf_28"/>
    <property type="match status" value="1"/>
</dbReference>
<dbReference type="InterPro" id="IPR004276">
    <property type="entry name" value="GlycoTrans_28_N"/>
</dbReference>
<dbReference type="GO" id="GO:0016906">
    <property type="term" value="F:sterol 3-beta-glucosyltransferase activity"/>
    <property type="evidence" value="ECO:0007669"/>
    <property type="project" value="UniProtKB-ARBA"/>
</dbReference>
<feature type="region of interest" description="Disordered" evidence="2">
    <location>
        <begin position="161"/>
        <end position="185"/>
    </location>
</feature>
<sequence>MVSPGAAGAAPNPLLGIGTGAAVPPSEQQNRAPQRAYYQQDMTPEQEQALCERYSGPSPMMQALVKSAKKSNPYNEYLRSRHLREDFRRKLGTVFIAVEPIVRNDWLGKYMSWMEEIVFDHLRSARLYVIILWGDGAASRYHSFVSNGRVAAVSARLGRPPANDIPVTQSTNTPPLSPTPATPADFPDSPHAFCETFVAENPTTSIVNVGQTCLTRKEAESFLVAWAYGEKRGSEKNRRAFVDRFLNFVVTHDRVWELKAVQPTGADQTAPYYFDPIMDFKTPLAWYLWRYKRTKECRKSLARRNATRHGGLKLSVDRRTKTKNPHPKQTNSGESDFTSLDHLSSPANRGDPSDPALRQNSAEESDGDADAVRVGVECEDSAGASAESSDGGSPRISEDRPFASHFVFGDKKDDSGASPAARPPLPPRLLPAEDAPLPAASPRRRSSEEKANKIRKKKSGKGKHGPPAIFVDTDGICERFGRFSPVVEACVTSLFRWKPIQAPAMRMLARAWPTGKPACLGRFAPQIPTTPTLDPLAITPRPPVITVPNGTVVPKLNILITTVGSRGDVQPFLAVGIQLKEMGHHNGLCTDPGLIPTIDSVKSGDIRKKRDIIAAIVESCWKACTEADPGPPPSTNEDGSQPYPKLPPFVAECIISNPPSFGHVHVAERLSIPLHIIFCEMLTWQGLGDVINKWRREHLGLPGVPVKVGTALMSNLKVPHTYMWSPNLIAKPDDWPDYINVTGFCFLSSLSTNYKPDDKLKAFLEAGEKPVYIGFGSIVVDDPSNLTKIVFEAVRRTGLRAIVSKGWGGFGGKEEDAPENICLIGNVPHDWLFQCVTAVCHHGGAGTTAAGLRLGRPTIVVPFFGCVQISISGYRAACLRIQRKLTNQKTFRASDQPFWGSMIAGAGAGPEPIPHKKLSVENLCEALLFATSEQAIVAAGRLGEKMREENGAFAAARSFHRHLPTYHMRCDVDPTRLAAFYNPQSDMKLSSVAAQVLISEGRIRRSRLYRYIPKRWVLERAQADVFTAILDGLRSLFVNLVRGFTSLINETAKSVRSASEKHFGAAVLEVCKGVVRGLAHFIYYPFKGIGTFVGYMIEGLKNSNTIFDTDELPSESPMVFGFVDGCFKGMESLLANLVYLPLKGLVIYADKVLSGHRLVIIEREAAPKISVSQWNEMLSNYDTFLQHRVTRVRQPATPTEGGSGRGGTGASWRKKFKKSVKANGGDVGEEMPAMAVCPLFWLIALSTASAFAPRTPGSRRCE</sequence>
<evidence type="ECO:0000256" key="2">
    <source>
        <dbReference type="SAM" id="MobiDB-lite"/>
    </source>
</evidence>
<organism evidence="4 5">
    <name type="scientific">Olpidium bornovanus</name>
    <dbReference type="NCBI Taxonomy" id="278681"/>
    <lineage>
        <taxon>Eukaryota</taxon>
        <taxon>Fungi</taxon>
        <taxon>Fungi incertae sedis</taxon>
        <taxon>Olpidiomycota</taxon>
        <taxon>Olpidiomycotina</taxon>
        <taxon>Olpidiomycetes</taxon>
        <taxon>Olpidiales</taxon>
        <taxon>Olpidiaceae</taxon>
        <taxon>Olpidium</taxon>
    </lineage>
</organism>
<dbReference type="Gene3D" id="3.40.50.2000">
    <property type="entry name" value="Glycogen Phosphorylase B"/>
    <property type="match status" value="2"/>
</dbReference>
<feature type="domain" description="Glycosyltransferase family 28 N-terminal" evidence="3">
    <location>
        <begin position="558"/>
        <end position="596"/>
    </location>
</feature>
<dbReference type="SUPFAM" id="SSF53756">
    <property type="entry name" value="UDP-Glycosyltransferase/glycogen phosphorylase"/>
    <property type="match status" value="1"/>
</dbReference>
<dbReference type="Proteomes" id="UP000673691">
    <property type="component" value="Unassembled WGS sequence"/>
</dbReference>
<dbReference type="AlphaFoldDB" id="A0A8H8DL37"/>
<evidence type="ECO:0000313" key="4">
    <source>
        <dbReference type="EMBL" id="KAG5462278.1"/>
    </source>
</evidence>
<name>A0A8H8DL37_9FUNG</name>
<feature type="region of interest" description="Disordered" evidence="2">
    <location>
        <begin position="1"/>
        <end position="37"/>
    </location>
</feature>
<accession>A0A8H8DL37</accession>
<feature type="compositionally biased region" description="Low complexity" evidence="2">
    <location>
        <begin position="1"/>
        <end position="16"/>
    </location>
</feature>
<feature type="compositionally biased region" description="Low complexity" evidence="2">
    <location>
        <begin position="430"/>
        <end position="441"/>
    </location>
</feature>
<dbReference type="PANTHER" id="PTHR48050:SF13">
    <property type="entry name" value="STEROL 3-BETA-GLUCOSYLTRANSFERASE UGT80A2"/>
    <property type="match status" value="1"/>
</dbReference>
<comment type="caution">
    <text evidence="4">The sequence shown here is derived from an EMBL/GenBank/DDBJ whole genome shotgun (WGS) entry which is preliminary data.</text>
</comment>
<evidence type="ECO:0000256" key="1">
    <source>
        <dbReference type="ARBA" id="ARBA00022679"/>
    </source>
</evidence>
<protein>
    <recommendedName>
        <fullName evidence="3">Glycosyltransferase family 28 N-terminal domain-containing protein</fullName>
    </recommendedName>
</protein>